<dbReference type="PANTHER" id="PTHR12771:SF51">
    <property type="entry name" value="LD01482P"/>
    <property type="match status" value="1"/>
</dbReference>
<dbReference type="PROSITE" id="PS51335">
    <property type="entry name" value="ELMO"/>
    <property type="match status" value="1"/>
</dbReference>
<dbReference type="GO" id="GO:0005096">
    <property type="term" value="F:GTPase activator activity"/>
    <property type="evidence" value="ECO:0007669"/>
    <property type="project" value="TreeGrafter"/>
</dbReference>
<accession>A0A0H5QZS2</accession>
<dbReference type="InterPro" id="IPR050868">
    <property type="entry name" value="ELMO_domain-containing"/>
</dbReference>
<proteinExistence type="predicted"/>
<name>A0A0H5QZS2_9EUKA</name>
<feature type="domain" description="ELMO" evidence="1">
    <location>
        <begin position="165"/>
        <end position="319"/>
    </location>
</feature>
<sequence>MTHSLPNRLSTEMGETIGFVLVSFIVEYGDKLLWRIRELSGVLPPLVASVLLIPASSFIKFILRLFSGQCELTRIALGPFSSDSDRLYTMECALNRSKAIRGVFIVDINTNILDQANIICKLKHISCERTLACIIECLQAIQNVAILVGLLNSSRRTAYDVNDKLHEDMLAKLWKLLRPGVALSSRNSSDWGQIGFQGRDPATDFRGNGILGLTNLVDFAEQYPVAKDICDSYRADPVKMPSFAICGISLTSDAIDLVTSGECSRFFYERGGANMQSFTRLYAQLWLDFDRTWTEIAPNDVMSFSFVHERFMHEAKRRLKTGAHSVTLNYRIKQDDDWDQRFAITSCVVCSMVLLLKRVRPSSGFLVKSSNQCAIPCQMNDGESQRKRFTEPE</sequence>
<protein>
    <recommendedName>
        <fullName evidence="1">ELMO domain-containing protein</fullName>
    </recommendedName>
</protein>
<dbReference type="EMBL" id="HACM01000632">
    <property type="protein sequence ID" value="CRZ01074.1"/>
    <property type="molecule type" value="Transcribed_RNA"/>
</dbReference>
<organism evidence="2">
    <name type="scientific">Spongospora subterranea</name>
    <dbReference type="NCBI Taxonomy" id="70186"/>
    <lineage>
        <taxon>Eukaryota</taxon>
        <taxon>Sar</taxon>
        <taxon>Rhizaria</taxon>
        <taxon>Endomyxa</taxon>
        <taxon>Phytomyxea</taxon>
        <taxon>Plasmodiophorida</taxon>
        <taxon>Plasmodiophoridae</taxon>
        <taxon>Spongospora</taxon>
    </lineage>
</organism>
<dbReference type="AlphaFoldDB" id="A0A0H5QZS2"/>
<reference evidence="2" key="1">
    <citation type="submission" date="2015-04" db="EMBL/GenBank/DDBJ databases">
        <title>The genome sequence of the plant pathogenic Rhizarian Plasmodiophora brassicae reveals insights in its biotrophic life cycle and the origin of chitin synthesis.</title>
        <authorList>
            <person name="Schwelm A."/>
            <person name="Fogelqvist J."/>
            <person name="Knaust A."/>
            <person name="Julke S."/>
            <person name="Lilja T."/>
            <person name="Dhandapani V."/>
            <person name="Bonilla-Rosso G."/>
            <person name="Karlsson M."/>
            <person name="Shevchenko A."/>
            <person name="Choi S.R."/>
            <person name="Kim H.G."/>
            <person name="Park J.Y."/>
            <person name="Lim Y.P."/>
            <person name="Ludwig-Muller J."/>
            <person name="Dixelius C."/>
        </authorList>
    </citation>
    <scope>NUCLEOTIDE SEQUENCE</scope>
    <source>
        <tissue evidence="2">Potato root galls</tissue>
    </source>
</reference>
<dbReference type="PANTHER" id="PTHR12771">
    <property type="entry name" value="ENGULFMENT AND CELL MOTILITY"/>
    <property type="match status" value="1"/>
</dbReference>
<evidence type="ECO:0000313" key="2">
    <source>
        <dbReference type="EMBL" id="CRZ01074.1"/>
    </source>
</evidence>
<dbReference type="Pfam" id="PF04727">
    <property type="entry name" value="ELMO_CED12"/>
    <property type="match status" value="1"/>
</dbReference>
<dbReference type="InterPro" id="IPR006816">
    <property type="entry name" value="ELMO_dom"/>
</dbReference>
<evidence type="ECO:0000259" key="1">
    <source>
        <dbReference type="PROSITE" id="PS51335"/>
    </source>
</evidence>